<proteinExistence type="predicted"/>
<evidence type="ECO:0000256" key="1">
    <source>
        <dbReference type="SAM" id="SignalP"/>
    </source>
</evidence>
<accession>A0A8J2QIN7</accession>
<keyword evidence="3" id="KW-1185">Reference proteome</keyword>
<name>A0A8J2QIN7_9NEOP</name>
<evidence type="ECO:0000313" key="3">
    <source>
        <dbReference type="Proteomes" id="UP000789524"/>
    </source>
</evidence>
<dbReference type="Gene3D" id="3.15.10.30">
    <property type="entry name" value="Haemolymph juvenile hormone binding protein"/>
    <property type="match status" value="2"/>
</dbReference>
<feature type="chain" id="PRO_5035225820" evidence="1">
    <location>
        <begin position="21"/>
        <end position="404"/>
    </location>
</feature>
<dbReference type="EMBL" id="CAKASE010000048">
    <property type="protein sequence ID" value="CAG9562488.1"/>
    <property type="molecule type" value="Genomic_DNA"/>
</dbReference>
<gene>
    <name evidence="2" type="ORF">DCHRY22_LOCUS3811</name>
</gene>
<dbReference type="InterPro" id="IPR010562">
    <property type="entry name" value="Haemolymph_juvenile_hormone-bd"/>
</dbReference>
<comment type="caution">
    <text evidence="2">The sequence shown here is derived from an EMBL/GenBank/DDBJ whole genome shotgun (WGS) entry which is preliminary data.</text>
</comment>
<dbReference type="SMART" id="SM00700">
    <property type="entry name" value="JHBP"/>
    <property type="match status" value="1"/>
</dbReference>
<dbReference type="AlphaFoldDB" id="A0A8J2QIN7"/>
<dbReference type="GO" id="GO:0005615">
    <property type="term" value="C:extracellular space"/>
    <property type="evidence" value="ECO:0007669"/>
    <property type="project" value="TreeGrafter"/>
</dbReference>
<evidence type="ECO:0000313" key="2">
    <source>
        <dbReference type="EMBL" id="CAG9562488.1"/>
    </source>
</evidence>
<dbReference type="InterPro" id="IPR038606">
    <property type="entry name" value="To_sf"/>
</dbReference>
<protein>
    <submittedName>
        <fullName evidence="2">(African queen) hypothetical protein</fullName>
    </submittedName>
</protein>
<dbReference type="PANTHER" id="PTHR11008">
    <property type="entry name" value="PROTEIN TAKEOUT-LIKE PROTEIN"/>
    <property type="match status" value="1"/>
</dbReference>
<dbReference type="Proteomes" id="UP000789524">
    <property type="component" value="Unassembled WGS sequence"/>
</dbReference>
<sequence>MVYLSVSLLLFFFATDLLTPCDVHDTNCLSKTTQEFLEKTSAGIPNYDIKRLDPLVIPKLEIKFSEKSDTVLHFKDLTVTGLKGQQFSGFKMDTTAKTVELQTKADLEIVGDITLEMRKKSYTGSYAAKGTALGTAKYDYAFKTDDKGVEHYEIGTETNECQTLIEPQVTYGQELIQALEKATSTPLPFPACRADNIECLRRGLRTFFFLMDSEYLGMNTVDPIILNSLTVALPEEQLSFLMRRINVTGARWTKLLERKFNLPGGKNGVRFLSDLHVTGEITMTTAARLEPFLALITMDIQGVESNVTYSWAGERGVDNEDYILIGPERIAVRNSRTPTFFLQTGDKESVSMMERVLQVKTSVLDHIANEITISLMHSIMDNFRIFANKVPAKHYYTYGSVEDN</sequence>
<dbReference type="OrthoDB" id="7351828at2759"/>
<dbReference type="PANTHER" id="PTHR11008:SF32">
    <property type="entry name" value="CIRCADIAN CLOCK-CONTROLLED PROTEIN DAYWAKE-RELATED"/>
    <property type="match status" value="1"/>
</dbReference>
<reference evidence="2" key="1">
    <citation type="submission" date="2021-09" db="EMBL/GenBank/DDBJ databases">
        <authorList>
            <person name="Martin H S."/>
        </authorList>
    </citation>
    <scope>NUCLEOTIDE SEQUENCE</scope>
</reference>
<organism evidence="2 3">
    <name type="scientific">Danaus chrysippus</name>
    <name type="common">African queen</name>
    <dbReference type="NCBI Taxonomy" id="151541"/>
    <lineage>
        <taxon>Eukaryota</taxon>
        <taxon>Metazoa</taxon>
        <taxon>Ecdysozoa</taxon>
        <taxon>Arthropoda</taxon>
        <taxon>Hexapoda</taxon>
        <taxon>Insecta</taxon>
        <taxon>Pterygota</taxon>
        <taxon>Neoptera</taxon>
        <taxon>Endopterygota</taxon>
        <taxon>Lepidoptera</taxon>
        <taxon>Glossata</taxon>
        <taxon>Ditrysia</taxon>
        <taxon>Papilionoidea</taxon>
        <taxon>Nymphalidae</taxon>
        <taxon>Danainae</taxon>
        <taxon>Danaini</taxon>
        <taxon>Danaina</taxon>
        <taxon>Danaus</taxon>
        <taxon>Anosia</taxon>
    </lineage>
</organism>
<dbReference type="Pfam" id="PF06585">
    <property type="entry name" value="JHBP"/>
    <property type="match status" value="1"/>
</dbReference>
<keyword evidence="1" id="KW-0732">Signal</keyword>
<feature type="signal peptide" evidence="1">
    <location>
        <begin position="1"/>
        <end position="20"/>
    </location>
</feature>